<evidence type="ECO:0000256" key="5">
    <source>
        <dbReference type="ARBA" id="ARBA00023242"/>
    </source>
</evidence>
<dbReference type="GO" id="GO:0003677">
    <property type="term" value="F:DNA binding"/>
    <property type="evidence" value="ECO:0007669"/>
    <property type="project" value="UniProtKB-KW"/>
</dbReference>
<dbReference type="Proteomes" id="UP000236291">
    <property type="component" value="Unassembled WGS sequence"/>
</dbReference>
<dbReference type="SUPFAM" id="SSF101936">
    <property type="entry name" value="DNA-binding pseudobarrel domain"/>
    <property type="match status" value="1"/>
</dbReference>
<comment type="caution">
    <text evidence="6">The sequence shown here is derived from an EMBL/GenBank/DDBJ whole genome shotgun (WGS) entry which is preliminary data.</text>
</comment>
<organism evidence="6 7">
    <name type="scientific">Trifolium pratense</name>
    <name type="common">Red clover</name>
    <dbReference type="NCBI Taxonomy" id="57577"/>
    <lineage>
        <taxon>Eukaryota</taxon>
        <taxon>Viridiplantae</taxon>
        <taxon>Streptophyta</taxon>
        <taxon>Embryophyta</taxon>
        <taxon>Tracheophyta</taxon>
        <taxon>Spermatophyta</taxon>
        <taxon>Magnoliopsida</taxon>
        <taxon>eudicotyledons</taxon>
        <taxon>Gunneridae</taxon>
        <taxon>Pentapetalae</taxon>
        <taxon>rosids</taxon>
        <taxon>fabids</taxon>
        <taxon>Fabales</taxon>
        <taxon>Fabaceae</taxon>
        <taxon>Papilionoideae</taxon>
        <taxon>50 kb inversion clade</taxon>
        <taxon>NPAAA clade</taxon>
        <taxon>Hologalegina</taxon>
        <taxon>IRL clade</taxon>
        <taxon>Trifolieae</taxon>
        <taxon>Trifolium</taxon>
    </lineage>
</organism>
<evidence type="ECO:0008006" key="8">
    <source>
        <dbReference type="Google" id="ProtNLM"/>
    </source>
</evidence>
<keyword evidence="2" id="KW-0805">Transcription regulation</keyword>
<dbReference type="ExpressionAtlas" id="A0A2K3PCB2">
    <property type="expression patterns" value="baseline"/>
</dbReference>
<evidence type="ECO:0000256" key="4">
    <source>
        <dbReference type="ARBA" id="ARBA00023163"/>
    </source>
</evidence>
<dbReference type="InterPro" id="IPR015300">
    <property type="entry name" value="DNA-bd_pseudobarrel_sf"/>
</dbReference>
<dbReference type="AlphaFoldDB" id="A0A2K3PCB2"/>
<reference evidence="6 7" key="2">
    <citation type="journal article" date="2017" name="Front. Plant Sci.">
        <title>Gene Classification and Mining of Molecular Markers Useful in Red Clover (Trifolium pratense) Breeding.</title>
        <authorList>
            <person name="Istvanek J."/>
            <person name="Dluhosova J."/>
            <person name="Dluhos P."/>
            <person name="Patkova L."/>
            <person name="Nedelnik J."/>
            <person name="Repkova J."/>
        </authorList>
    </citation>
    <scope>NUCLEOTIDE SEQUENCE [LARGE SCALE GENOMIC DNA]</scope>
    <source>
        <strain evidence="7">cv. Tatra</strain>
        <tissue evidence="6">Young leaves</tissue>
    </source>
</reference>
<dbReference type="EMBL" id="ASHM01005646">
    <property type="protein sequence ID" value="PNY12895.1"/>
    <property type="molecule type" value="Genomic_DNA"/>
</dbReference>
<proteinExistence type="predicted"/>
<sequence length="185" mass="20896">MSVAINNGFKVPTEVDLQYEHDKNNFTLYSLIPIMGNPSSNVIPIDISSDSESGESCESADNALEEIVVFARSHQRVEEEGEAAEEDYRWTKEISDAFAKGKSVLHFPSKVCKTRPFSKDHQLKIVNGHTNYTVTCTVTKASTEYPQFKIGGAWYDFIKKMKVKEKDTLSFVLDHPPTVLTVWKE</sequence>
<accession>A0A2K3PCB2</accession>
<dbReference type="Gene3D" id="2.40.330.10">
    <property type="entry name" value="DNA-binding pseudobarrel domain"/>
    <property type="match status" value="1"/>
</dbReference>
<name>A0A2K3PCB2_TRIPR</name>
<evidence type="ECO:0000256" key="2">
    <source>
        <dbReference type="ARBA" id="ARBA00023015"/>
    </source>
</evidence>
<reference evidence="6 7" key="1">
    <citation type="journal article" date="2014" name="Am. J. Bot.">
        <title>Genome assembly and annotation for red clover (Trifolium pratense; Fabaceae).</title>
        <authorList>
            <person name="Istvanek J."/>
            <person name="Jaros M."/>
            <person name="Krenek A."/>
            <person name="Repkova J."/>
        </authorList>
    </citation>
    <scope>NUCLEOTIDE SEQUENCE [LARGE SCALE GENOMIC DNA]</scope>
    <source>
        <strain evidence="7">cv. Tatra</strain>
        <tissue evidence="6">Young leaves</tissue>
    </source>
</reference>
<evidence type="ECO:0000256" key="3">
    <source>
        <dbReference type="ARBA" id="ARBA00023125"/>
    </source>
</evidence>
<keyword evidence="4" id="KW-0804">Transcription</keyword>
<evidence type="ECO:0000313" key="7">
    <source>
        <dbReference type="Proteomes" id="UP000236291"/>
    </source>
</evidence>
<gene>
    <name evidence="6" type="ORF">L195_g009538</name>
</gene>
<comment type="subcellular location">
    <subcellularLocation>
        <location evidence="1">Nucleus</location>
    </subcellularLocation>
</comment>
<evidence type="ECO:0000313" key="6">
    <source>
        <dbReference type="EMBL" id="PNY12895.1"/>
    </source>
</evidence>
<protein>
    <recommendedName>
        <fullName evidence="8">TF-B3 domain-containing protein</fullName>
    </recommendedName>
</protein>
<keyword evidence="5" id="KW-0539">Nucleus</keyword>
<keyword evidence="3" id="KW-0238">DNA-binding</keyword>
<evidence type="ECO:0000256" key="1">
    <source>
        <dbReference type="ARBA" id="ARBA00004123"/>
    </source>
</evidence>
<dbReference type="GO" id="GO:0005634">
    <property type="term" value="C:nucleus"/>
    <property type="evidence" value="ECO:0007669"/>
    <property type="project" value="UniProtKB-SubCell"/>
</dbReference>